<gene>
    <name evidence="6" type="primary">ruvA</name>
    <name evidence="9" type="ORF">B5F15_10935</name>
    <name evidence="8" type="ORF">B5F17_03435</name>
</gene>
<proteinExistence type="inferred from homology"/>
<dbReference type="InterPro" id="IPR013849">
    <property type="entry name" value="DNA_helicase_Holl-junc_RuvA_I"/>
</dbReference>
<reference evidence="9" key="2">
    <citation type="journal article" date="2018" name="BMC Genomics">
        <title>Whole genome sequencing and function prediction of 133 gut anaerobes isolated from chicken caecum in pure cultures.</title>
        <authorList>
            <person name="Medvecky M."/>
            <person name="Cejkova D."/>
            <person name="Polansky O."/>
            <person name="Karasova D."/>
            <person name="Kubasova T."/>
            <person name="Cizek A."/>
            <person name="Rychlik I."/>
        </authorList>
    </citation>
    <scope>NUCLEOTIDE SEQUENCE</scope>
    <source>
        <strain evidence="9">An179</strain>
        <strain evidence="8">An180</strain>
    </source>
</reference>
<keyword evidence="3 6" id="KW-0238">DNA-binding</keyword>
<dbReference type="HAMAP" id="MF_00031">
    <property type="entry name" value="DNA_HJ_migration_RuvA"/>
    <property type="match status" value="1"/>
</dbReference>
<dbReference type="Proteomes" id="UP000195897">
    <property type="component" value="Unassembled WGS sequence"/>
</dbReference>
<dbReference type="CDD" id="cd14332">
    <property type="entry name" value="UBA_RuvA_C"/>
    <property type="match status" value="1"/>
</dbReference>
<feature type="region of interest" description="Domain III" evidence="6">
    <location>
        <begin position="155"/>
        <end position="206"/>
    </location>
</feature>
<dbReference type="Pfam" id="PF14520">
    <property type="entry name" value="HHH_5"/>
    <property type="match status" value="1"/>
</dbReference>
<feature type="domain" description="Helix-hairpin-helix DNA-binding motif class 1" evidence="7">
    <location>
        <begin position="72"/>
        <end position="91"/>
    </location>
</feature>
<dbReference type="InterPro" id="IPR036267">
    <property type="entry name" value="RuvA_C_sf"/>
</dbReference>
<evidence type="ECO:0000256" key="6">
    <source>
        <dbReference type="HAMAP-Rule" id="MF_00031"/>
    </source>
</evidence>
<dbReference type="RefSeq" id="WP_016146813.1">
    <property type="nucleotide sequence ID" value="NZ_CABKSA010000001.1"/>
</dbReference>
<evidence type="ECO:0000256" key="4">
    <source>
        <dbReference type="ARBA" id="ARBA00023172"/>
    </source>
</evidence>
<evidence type="ECO:0000256" key="2">
    <source>
        <dbReference type="ARBA" id="ARBA00022763"/>
    </source>
</evidence>
<keyword evidence="4 6" id="KW-0233">DNA recombination</keyword>
<dbReference type="SUPFAM" id="SSF50249">
    <property type="entry name" value="Nucleic acid-binding proteins"/>
    <property type="match status" value="1"/>
</dbReference>
<comment type="subcellular location">
    <subcellularLocation>
        <location evidence="6">Cytoplasm</location>
    </subcellularLocation>
</comment>
<comment type="function">
    <text evidence="6">The RuvA-RuvB-RuvC complex processes Holliday junction (HJ) DNA during genetic recombination and DNA repair, while the RuvA-RuvB complex plays an important role in the rescue of blocked DNA replication forks via replication fork reversal (RFR). RuvA specifically binds to HJ cruciform DNA, conferring on it an open structure. The RuvB hexamer acts as an ATP-dependent pump, pulling dsDNA into and through the RuvAB complex. HJ branch migration allows RuvC to scan DNA until it finds its consensus sequence, where it cleaves and resolves the cruciform DNA.</text>
</comment>
<reference evidence="10 11" key="1">
    <citation type="submission" date="2017-04" db="EMBL/GenBank/DDBJ databases">
        <title>Function of individual gut microbiota members based on whole genome sequencing of pure cultures obtained from chicken caecum.</title>
        <authorList>
            <person name="Medvecky M."/>
            <person name="Cejkova D."/>
            <person name="Polansky O."/>
            <person name="Karasova D."/>
            <person name="Kubasova T."/>
            <person name="Cizek A."/>
            <person name="Rychlik I."/>
        </authorList>
    </citation>
    <scope>NUCLEOTIDE SEQUENCE [LARGE SCALE GENOMIC DNA]</scope>
    <source>
        <strain evidence="10">An179</strain>
        <strain evidence="11">An180</strain>
    </source>
</reference>
<dbReference type="Gene3D" id="1.10.8.10">
    <property type="entry name" value="DNA helicase RuvA subunit, C-terminal domain"/>
    <property type="match status" value="1"/>
</dbReference>
<dbReference type="GO" id="GO:0009379">
    <property type="term" value="C:Holliday junction helicase complex"/>
    <property type="evidence" value="ECO:0007669"/>
    <property type="project" value="InterPro"/>
</dbReference>
<dbReference type="GO" id="GO:0005524">
    <property type="term" value="F:ATP binding"/>
    <property type="evidence" value="ECO:0007669"/>
    <property type="project" value="InterPro"/>
</dbReference>
<dbReference type="Pfam" id="PF01330">
    <property type="entry name" value="RuvA_N"/>
    <property type="match status" value="1"/>
</dbReference>
<dbReference type="EMBL" id="NFKK01000003">
    <property type="protein sequence ID" value="OUP53650.1"/>
    <property type="molecule type" value="Genomic_DNA"/>
</dbReference>
<keyword evidence="5 6" id="KW-0234">DNA repair</keyword>
<dbReference type="InterPro" id="IPR000085">
    <property type="entry name" value="RuvA"/>
</dbReference>
<evidence type="ECO:0000313" key="9">
    <source>
        <dbReference type="EMBL" id="OUP57022.1"/>
    </source>
</evidence>
<dbReference type="SUPFAM" id="SSF46929">
    <property type="entry name" value="DNA helicase RuvA subunit, C-terminal domain"/>
    <property type="match status" value="1"/>
</dbReference>
<dbReference type="InterPro" id="IPR012340">
    <property type="entry name" value="NA-bd_OB-fold"/>
</dbReference>
<comment type="caution">
    <text evidence="9">The sequence shown here is derived from an EMBL/GenBank/DDBJ whole genome shotgun (WGS) entry which is preliminary data.</text>
</comment>
<evidence type="ECO:0000256" key="5">
    <source>
        <dbReference type="ARBA" id="ARBA00023204"/>
    </source>
</evidence>
<protein>
    <recommendedName>
        <fullName evidence="6">Holliday junction branch migration complex subunit RuvA</fullName>
    </recommendedName>
</protein>
<comment type="subunit">
    <text evidence="6">Homotetramer. Forms an RuvA(8)-RuvB(12)-Holliday junction (HJ) complex. HJ DNA is sandwiched between 2 RuvA tetramers; dsDNA enters through RuvA and exits via RuvB. An RuvB hexamer assembles on each DNA strand where it exits the tetramer. Each RuvB hexamer is contacted by two RuvA subunits (via domain III) on 2 adjacent RuvB subunits; this complex drives branch migration. In the full resolvosome a probable DNA-RuvA(4)-RuvB(12)-RuvC(2) complex forms which resolves the HJ.</text>
</comment>
<keyword evidence="1 6" id="KW-0963">Cytoplasm</keyword>
<evidence type="ECO:0000313" key="10">
    <source>
        <dbReference type="Proteomes" id="UP000195326"/>
    </source>
</evidence>
<dbReference type="NCBIfam" id="TIGR00084">
    <property type="entry name" value="ruvA"/>
    <property type="match status" value="1"/>
</dbReference>
<dbReference type="GO" id="GO:0000400">
    <property type="term" value="F:four-way junction DNA binding"/>
    <property type="evidence" value="ECO:0007669"/>
    <property type="project" value="UniProtKB-UniRule"/>
</dbReference>
<dbReference type="InterPro" id="IPR003583">
    <property type="entry name" value="Hlx-hairpin-Hlx_DNA-bd_motif"/>
</dbReference>
<dbReference type="InterPro" id="IPR011114">
    <property type="entry name" value="RuvA_C"/>
</dbReference>
<evidence type="ECO:0000256" key="3">
    <source>
        <dbReference type="ARBA" id="ARBA00023125"/>
    </source>
</evidence>
<dbReference type="SMART" id="SM00278">
    <property type="entry name" value="HhH1"/>
    <property type="match status" value="2"/>
</dbReference>
<dbReference type="EMBL" id="NFKL01000015">
    <property type="protein sequence ID" value="OUP57022.1"/>
    <property type="molecule type" value="Genomic_DNA"/>
</dbReference>
<accession>A0A1Y4LRW6</accession>
<evidence type="ECO:0000256" key="1">
    <source>
        <dbReference type="ARBA" id="ARBA00022490"/>
    </source>
</evidence>
<dbReference type="STRING" id="501571.GCA_900143195_02302"/>
<keyword evidence="2 6" id="KW-0227">DNA damage</keyword>
<dbReference type="GO" id="GO:0005737">
    <property type="term" value="C:cytoplasm"/>
    <property type="evidence" value="ECO:0007669"/>
    <property type="project" value="UniProtKB-SubCell"/>
</dbReference>
<dbReference type="Proteomes" id="UP000195326">
    <property type="component" value="Unassembled WGS sequence"/>
</dbReference>
<comment type="domain">
    <text evidence="6">Has three domains with a flexible linker between the domains II and III and assumes an 'L' shape. Domain III is highly mobile and contacts RuvB.</text>
</comment>
<dbReference type="Pfam" id="PF07499">
    <property type="entry name" value="RuvA_C"/>
    <property type="match status" value="1"/>
</dbReference>
<dbReference type="GO" id="GO:0009378">
    <property type="term" value="F:four-way junction helicase activity"/>
    <property type="evidence" value="ECO:0007669"/>
    <property type="project" value="InterPro"/>
</dbReference>
<sequence length="206" mass="21992">MFYYVEGTVAFVEQSLCVIDCAGVGYACHTSQNTISQVKVGKPARLYTYLYVREDIFDLYGFADQEELSCFKMLIGVSGVGPKAALAILSVAPPSRLALSIITGEEKLLTQAPGIGKKIAQRIVLELRDKMSKEQLEGAKNGGSAALELPAQGGASVNHTQEAIAALMVLGYAQSEALAALEGLDLSEYPDAESIIRVCLKRLAMG</sequence>
<dbReference type="GO" id="GO:0048476">
    <property type="term" value="C:Holliday junction resolvase complex"/>
    <property type="evidence" value="ECO:0007669"/>
    <property type="project" value="UniProtKB-UniRule"/>
</dbReference>
<dbReference type="GO" id="GO:0006281">
    <property type="term" value="P:DNA repair"/>
    <property type="evidence" value="ECO:0007669"/>
    <property type="project" value="UniProtKB-UniRule"/>
</dbReference>
<evidence type="ECO:0000313" key="11">
    <source>
        <dbReference type="Proteomes" id="UP000195897"/>
    </source>
</evidence>
<feature type="domain" description="Helix-hairpin-helix DNA-binding motif class 1" evidence="7">
    <location>
        <begin position="107"/>
        <end position="126"/>
    </location>
</feature>
<name>A0A1Y4LRW6_9FIRM</name>
<dbReference type="GO" id="GO:0006310">
    <property type="term" value="P:DNA recombination"/>
    <property type="evidence" value="ECO:0007669"/>
    <property type="project" value="UniProtKB-UniRule"/>
</dbReference>
<evidence type="ECO:0000259" key="7">
    <source>
        <dbReference type="SMART" id="SM00278"/>
    </source>
</evidence>
<dbReference type="SUPFAM" id="SSF47781">
    <property type="entry name" value="RuvA domain 2-like"/>
    <property type="match status" value="1"/>
</dbReference>
<dbReference type="Gene3D" id="1.10.150.20">
    <property type="entry name" value="5' to 3' exonuclease, C-terminal subdomain"/>
    <property type="match status" value="1"/>
</dbReference>
<dbReference type="InterPro" id="IPR010994">
    <property type="entry name" value="RuvA_2-like"/>
</dbReference>
<dbReference type="AlphaFoldDB" id="A0A1Y4LRW6"/>
<organism evidence="9 10">
    <name type="scientific">Butyricicoccus pullicaecorum</name>
    <dbReference type="NCBI Taxonomy" id="501571"/>
    <lineage>
        <taxon>Bacteria</taxon>
        <taxon>Bacillati</taxon>
        <taxon>Bacillota</taxon>
        <taxon>Clostridia</taxon>
        <taxon>Eubacteriales</taxon>
        <taxon>Butyricicoccaceae</taxon>
        <taxon>Butyricicoccus</taxon>
    </lineage>
</organism>
<comment type="caution">
    <text evidence="6">Lacks conserved residue(s) required for the propagation of feature annotation.</text>
</comment>
<comment type="similarity">
    <text evidence="6">Belongs to the RuvA family.</text>
</comment>
<evidence type="ECO:0000313" key="8">
    <source>
        <dbReference type="EMBL" id="OUP53650.1"/>
    </source>
</evidence>
<dbReference type="Gene3D" id="2.40.50.140">
    <property type="entry name" value="Nucleic acid-binding proteins"/>
    <property type="match status" value="1"/>
</dbReference>